<comment type="subcellular location">
    <subcellularLocation>
        <location evidence="1">Nucleus</location>
    </subcellularLocation>
</comment>
<evidence type="ECO:0000256" key="5">
    <source>
        <dbReference type="ARBA" id="ARBA00023159"/>
    </source>
</evidence>
<dbReference type="GO" id="GO:0003677">
    <property type="term" value="F:DNA binding"/>
    <property type="evidence" value="ECO:0007669"/>
    <property type="project" value="UniProtKB-KW"/>
</dbReference>
<keyword evidence="6" id="KW-0804">Transcription</keyword>
<dbReference type="InterPro" id="IPR051953">
    <property type="entry name" value="Plant_SW-associated_TFs"/>
</dbReference>
<keyword evidence="4" id="KW-0238">DNA-binding</keyword>
<keyword evidence="2" id="KW-0677">Repeat</keyword>
<dbReference type="CDD" id="cd00167">
    <property type="entry name" value="SANT"/>
    <property type="match status" value="2"/>
</dbReference>
<gene>
    <name evidence="10" type="ORF">QJS04_geneDACA001936</name>
</gene>
<keyword evidence="11" id="KW-1185">Reference proteome</keyword>
<dbReference type="SUPFAM" id="SSF46689">
    <property type="entry name" value="Homeodomain-like"/>
    <property type="match status" value="1"/>
</dbReference>
<dbReference type="Gene3D" id="1.10.10.60">
    <property type="entry name" value="Homeodomain-like"/>
    <property type="match status" value="2"/>
</dbReference>
<dbReference type="AlphaFoldDB" id="A0AAV9A9Y6"/>
<dbReference type="InterPro" id="IPR017930">
    <property type="entry name" value="Myb_dom"/>
</dbReference>
<keyword evidence="7" id="KW-0539">Nucleus</keyword>
<dbReference type="PANTHER" id="PTHR47997">
    <property type="entry name" value="MYB DOMAIN PROTEIN 55"/>
    <property type="match status" value="1"/>
</dbReference>
<dbReference type="PROSITE" id="PS50090">
    <property type="entry name" value="MYB_LIKE"/>
    <property type="match status" value="2"/>
</dbReference>
<feature type="domain" description="HTH myb-type" evidence="9">
    <location>
        <begin position="67"/>
        <end position="117"/>
    </location>
</feature>
<dbReference type="Proteomes" id="UP001179952">
    <property type="component" value="Unassembled WGS sequence"/>
</dbReference>
<dbReference type="FunFam" id="1.10.10.60:FF:000077">
    <property type="entry name" value="MYB transcription factor"/>
    <property type="match status" value="1"/>
</dbReference>
<dbReference type="GO" id="GO:0045893">
    <property type="term" value="P:positive regulation of DNA-templated transcription"/>
    <property type="evidence" value="ECO:0007669"/>
    <property type="project" value="UniProtKB-ARBA"/>
</dbReference>
<keyword evidence="3" id="KW-0805">Transcription regulation</keyword>
<dbReference type="EMBL" id="JAUJYN010000011">
    <property type="protein sequence ID" value="KAK1261091.1"/>
    <property type="molecule type" value="Genomic_DNA"/>
</dbReference>
<evidence type="ECO:0000256" key="7">
    <source>
        <dbReference type="ARBA" id="ARBA00023242"/>
    </source>
</evidence>
<dbReference type="SMART" id="SM00717">
    <property type="entry name" value="SANT"/>
    <property type="match status" value="2"/>
</dbReference>
<evidence type="ECO:0000256" key="1">
    <source>
        <dbReference type="ARBA" id="ARBA00004123"/>
    </source>
</evidence>
<feature type="domain" description="HTH myb-type" evidence="9">
    <location>
        <begin position="10"/>
        <end position="66"/>
    </location>
</feature>
<keyword evidence="5" id="KW-0010">Activator</keyword>
<comment type="caution">
    <text evidence="10">The sequence shown here is derived from an EMBL/GenBank/DDBJ whole genome shotgun (WGS) entry which is preliminary data.</text>
</comment>
<reference evidence="10" key="2">
    <citation type="submission" date="2023-06" db="EMBL/GenBank/DDBJ databases">
        <authorList>
            <person name="Ma L."/>
            <person name="Liu K.-W."/>
            <person name="Li Z."/>
            <person name="Hsiao Y.-Y."/>
            <person name="Qi Y."/>
            <person name="Fu T."/>
            <person name="Tang G."/>
            <person name="Zhang D."/>
            <person name="Sun W.-H."/>
            <person name="Liu D.-K."/>
            <person name="Li Y."/>
            <person name="Chen G.-Z."/>
            <person name="Liu X.-D."/>
            <person name="Liao X.-Y."/>
            <person name="Jiang Y.-T."/>
            <person name="Yu X."/>
            <person name="Hao Y."/>
            <person name="Huang J."/>
            <person name="Zhao X.-W."/>
            <person name="Ke S."/>
            <person name="Chen Y.-Y."/>
            <person name="Wu W.-L."/>
            <person name="Hsu J.-L."/>
            <person name="Lin Y.-F."/>
            <person name="Huang M.-D."/>
            <person name="Li C.-Y."/>
            <person name="Huang L."/>
            <person name="Wang Z.-W."/>
            <person name="Zhao X."/>
            <person name="Zhong W.-Y."/>
            <person name="Peng D.-H."/>
            <person name="Ahmad S."/>
            <person name="Lan S."/>
            <person name="Zhang J.-S."/>
            <person name="Tsai W.-C."/>
            <person name="Van De Peer Y."/>
            <person name="Liu Z.-J."/>
        </authorList>
    </citation>
    <scope>NUCLEOTIDE SEQUENCE</scope>
    <source>
        <strain evidence="10">SCP</strain>
        <tissue evidence="10">Leaves</tissue>
    </source>
</reference>
<dbReference type="InterPro" id="IPR009057">
    <property type="entry name" value="Homeodomain-like_sf"/>
</dbReference>
<evidence type="ECO:0000256" key="2">
    <source>
        <dbReference type="ARBA" id="ARBA00022737"/>
    </source>
</evidence>
<feature type="domain" description="Myb-like" evidence="8">
    <location>
        <begin position="63"/>
        <end position="113"/>
    </location>
</feature>
<evidence type="ECO:0000313" key="11">
    <source>
        <dbReference type="Proteomes" id="UP001179952"/>
    </source>
</evidence>
<feature type="domain" description="Myb-like" evidence="8">
    <location>
        <begin position="10"/>
        <end position="62"/>
    </location>
</feature>
<protein>
    <submittedName>
        <fullName evidence="10">Transcription factor LAF1</fullName>
    </submittedName>
</protein>
<proteinExistence type="predicted"/>
<accession>A0AAV9A9Y6</accession>
<evidence type="ECO:0000259" key="8">
    <source>
        <dbReference type="PROSITE" id="PS50090"/>
    </source>
</evidence>
<evidence type="ECO:0000256" key="6">
    <source>
        <dbReference type="ARBA" id="ARBA00023163"/>
    </source>
</evidence>
<evidence type="ECO:0000256" key="4">
    <source>
        <dbReference type="ARBA" id="ARBA00023125"/>
    </source>
</evidence>
<evidence type="ECO:0000313" key="10">
    <source>
        <dbReference type="EMBL" id="KAK1261091.1"/>
    </source>
</evidence>
<evidence type="ECO:0000256" key="3">
    <source>
        <dbReference type="ARBA" id="ARBA00023015"/>
    </source>
</evidence>
<name>A0AAV9A9Y6_ACOGR</name>
<dbReference type="PANTHER" id="PTHR47997:SF11">
    <property type="entry name" value="TRANSCRIPTION FACTOR LAF1"/>
    <property type="match status" value="1"/>
</dbReference>
<dbReference type="PROSITE" id="PS51294">
    <property type="entry name" value="HTH_MYB"/>
    <property type="match status" value="2"/>
</dbReference>
<reference evidence="10" key="1">
    <citation type="journal article" date="2023" name="Nat. Commun.">
        <title>Diploid and tetraploid genomes of Acorus and the evolution of monocots.</title>
        <authorList>
            <person name="Ma L."/>
            <person name="Liu K.W."/>
            <person name="Li Z."/>
            <person name="Hsiao Y.Y."/>
            <person name="Qi Y."/>
            <person name="Fu T."/>
            <person name="Tang G.D."/>
            <person name="Zhang D."/>
            <person name="Sun W.H."/>
            <person name="Liu D.K."/>
            <person name="Li Y."/>
            <person name="Chen G.Z."/>
            <person name="Liu X.D."/>
            <person name="Liao X.Y."/>
            <person name="Jiang Y.T."/>
            <person name="Yu X."/>
            <person name="Hao Y."/>
            <person name="Huang J."/>
            <person name="Zhao X.W."/>
            <person name="Ke S."/>
            <person name="Chen Y.Y."/>
            <person name="Wu W.L."/>
            <person name="Hsu J.L."/>
            <person name="Lin Y.F."/>
            <person name="Huang M.D."/>
            <person name="Li C.Y."/>
            <person name="Huang L."/>
            <person name="Wang Z.W."/>
            <person name="Zhao X."/>
            <person name="Zhong W.Y."/>
            <person name="Peng D.H."/>
            <person name="Ahmad S."/>
            <person name="Lan S."/>
            <person name="Zhang J.S."/>
            <person name="Tsai W.C."/>
            <person name="Van de Peer Y."/>
            <person name="Liu Z.J."/>
        </authorList>
    </citation>
    <scope>NUCLEOTIDE SEQUENCE</scope>
    <source>
        <strain evidence="10">SCP</strain>
    </source>
</reference>
<organism evidence="10 11">
    <name type="scientific">Acorus gramineus</name>
    <name type="common">Dwarf sweet flag</name>
    <dbReference type="NCBI Taxonomy" id="55184"/>
    <lineage>
        <taxon>Eukaryota</taxon>
        <taxon>Viridiplantae</taxon>
        <taxon>Streptophyta</taxon>
        <taxon>Embryophyta</taxon>
        <taxon>Tracheophyta</taxon>
        <taxon>Spermatophyta</taxon>
        <taxon>Magnoliopsida</taxon>
        <taxon>Liliopsida</taxon>
        <taxon>Acoraceae</taxon>
        <taxon>Acorus</taxon>
    </lineage>
</organism>
<sequence>MGCKTCDKPKTKCRKGLWSPEEDQKLRNYILQYGHGCWSAVPAKAGLQRNGKSCRLRWVNYLRPGLKRGVFTQHEEDTVLYLHNMLGNKWSQIAMYLPGRTDNEVKNYYNSYLKKKSTTNTTTTTTSIKTDQYANATAPSFNPTKPDSTLKDTPTKFLPPKIIFADWLENCNFQSTENSTVLRQSSENSSVGQYVIPLTQVDALLPENYFHNLGNTGDVYGNCEQVQTESGGGLPMVGSGVFDILSMGDICANFGINDDVFY</sequence>
<dbReference type="GO" id="GO:0005634">
    <property type="term" value="C:nucleus"/>
    <property type="evidence" value="ECO:0007669"/>
    <property type="project" value="UniProtKB-SubCell"/>
</dbReference>
<evidence type="ECO:0000259" key="9">
    <source>
        <dbReference type="PROSITE" id="PS51294"/>
    </source>
</evidence>
<dbReference type="Pfam" id="PF00249">
    <property type="entry name" value="Myb_DNA-binding"/>
    <property type="match status" value="2"/>
</dbReference>
<dbReference type="InterPro" id="IPR001005">
    <property type="entry name" value="SANT/Myb"/>
</dbReference>